<dbReference type="AlphaFoldDB" id="A0A5M9R8S3"/>
<name>A0A5M9R8S3_9GAMM</name>
<dbReference type="EMBL" id="VXKB01000001">
    <property type="protein sequence ID" value="KAA8716699.1"/>
    <property type="molecule type" value="Genomic_DNA"/>
</dbReference>
<dbReference type="Proteomes" id="UP000322181">
    <property type="component" value="Unassembled WGS sequence"/>
</dbReference>
<dbReference type="OrthoDB" id="6461574at2"/>
<organism evidence="1 2">
    <name type="scientific">Morganella psychrotolerans</name>
    <dbReference type="NCBI Taxonomy" id="368603"/>
    <lineage>
        <taxon>Bacteria</taxon>
        <taxon>Pseudomonadati</taxon>
        <taxon>Pseudomonadota</taxon>
        <taxon>Gammaproteobacteria</taxon>
        <taxon>Enterobacterales</taxon>
        <taxon>Morganellaceae</taxon>
        <taxon>Morganella</taxon>
    </lineage>
</organism>
<proteinExistence type="predicted"/>
<evidence type="ECO:0000313" key="1">
    <source>
        <dbReference type="EMBL" id="KAA8716699.1"/>
    </source>
</evidence>
<reference evidence="1 2" key="1">
    <citation type="submission" date="2019-09" db="EMBL/GenBank/DDBJ databases">
        <title>Draft genome sequence of various Type strains from the CCUG.</title>
        <authorList>
            <person name="Pineiro-Iglesias B."/>
            <person name="Tunovic T."/>
            <person name="Unosson C."/>
            <person name="Inganas E."/>
            <person name="Ohlen M."/>
            <person name="Cardew S."/>
            <person name="Jensie-Markopoulos S."/>
            <person name="Salva-Serra F."/>
            <person name="Jaen-Luchoro D."/>
            <person name="Karlsson R."/>
            <person name="Svensson-Stadler L."/>
            <person name="Chun J."/>
            <person name="Moore E."/>
        </authorList>
    </citation>
    <scope>NUCLEOTIDE SEQUENCE [LARGE SCALE GENOMIC DNA]</scope>
    <source>
        <strain evidence="1 2">CCUG 53682T</strain>
    </source>
</reference>
<gene>
    <name evidence="1" type="ORF">F4V73_02130</name>
</gene>
<evidence type="ECO:0000313" key="2">
    <source>
        <dbReference type="Proteomes" id="UP000322181"/>
    </source>
</evidence>
<sequence length="88" mass="10107">MTNTMSQKAVRESLGNPELFEGGVYVTKNGTAELFVQPAAERQAELAEREYQRQQDALFRILMRSKQDFINNRKMTPEEALKRLNATT</sequence>
<evidence type="ECO:0008006" key="3">
    <source>
        <dbReference type="Google" id="ProtNLM"/>
    </source>
</evidence>
<comment type="caution">
    <text evidence="1">The sequence shown here is derived from an EMBL/GenBank/DDBJ whole genome shotgun (WGS) entry which is preliminary data.</text>
</comment>
<dbReference type="RefSeq" id="WP_067363779.1">
    <property type="nucleotide sequence ID" value="NZ_BAAAFS010000001.1"/>
</dbReference>
<protein>
    <recommendedName>
        <fullName evidence="3">Prevent-host-death protein</fullName>
    </recommendedName>
</protein>
<accession>A0A5M9R8S3</accession>